<dbReference type="CDD" id="cd07524">
    <property type="entry name" value="HAD_Pase"/>
    <property type="match status" value="1"/>
</dbReference>
<dbReference type="Gene3D" id="3.40.50.1000">
    <property type="entry name" value="HAD superfamily/HAD-like"/>
    <property type="match status" value="1"/>
</dbReference>
<keyword evidence="3 4" id="KW-0486">Methionine biosynthesis</keyword>
<sequence length="221" mass="25192">MPSVIFCDFDGTITKSDNIISIMRHFDPPGWEPIKNHILSREISIREGVGKMFATLPSSLKDEIIQYVVETAEIRDGFEDFVSYTRKENVPLNIVSGGIDFFVKPMLKPYDLENQLYCNGSDFSGNTIQITWPHTCDDHCSNDCGCCKPSIIRELADDHVQKIVIGDSVTDLEAAKLADLVFVCGDYLEEKCRELNLPYKRFTHFDEVVTYLEQSKEVVHR</sequence>
<proteinExistence type="inferred from homology"/>
<comment type="pathway">
    <text evidence="4">Amino-acid biosynthesis; L-methionine biosynthesis via salvage pathway; L-methionine from S-methyl-5-thio-alpha-D-ribose 1-phosphate: step 4/6.</text>
</comment>
<dbReference type="EMBL" id="CP009416">
    <property type="protein sequence ID" value="AJD92630.1"/>
    <property type="molecule type" value="Genomic_DNA"/>
</dbReference>
<accession>A0A0B5AQV9</accession>
<dbReference type="NCBIfam" id="TIGR03333">
    <property type="entry name" value="salvage_mtnX"/>
    <property type="match status" value="1"/>
</dbReference>
<dbReference type="UniPathway" id="UPA00904">
    <property type="reaction ID" value="UER00877"/>
</dbReference>
<evidence type="ECO:0000256" key="2">
    <source>
        <dbReference type="ARBA" id="ARBA00022801"/>
    </source>
</evidence>
<dbReference type="NCBIfam" id="TIGR01489">
    <property type="entry name" value="DKMTPPase-SF"/>
    <property type="match status" value="1"/>
</dbReference>
<keyword evidence="1 4" id="KW-0028">Amino-acid biosynthesis</keyword>
<dbReference type="Proteomes" id="UP000031449">
    <property type="component" value="Chromosome"/>
</dbReference>
<dbReference type="GO" id="GO:0043716">
    <property type="term" value="F:2-hydroxy-3-keto-5-methylthiopentenyl-1-phosphate phosphatase activity"/>
    <property type="evidence" value="ECO:0007669"/>
    <property type="project" value="UniProtKB-UniRule"/>
</dbReference>
<dbReference type="KEGG" id="jeo:JMA_33130"/>
<dbReference type="InterPro" id="IPR006384">
    <property type="entry name" value="HAD_hydro_PyrdxlP_Pase-like"/>
</dbReference>
<dbReference type="AlphaFoldDB" id="A0A0B5AQV9"/>
<dbReference type="NCBIfam" id="NF007103">
    <property type="entry name" value="PRK09552.1"/>
    <property type="match status" value="1"/>
</dbReference>
<organism evidence="5 6">
    <name type="scientific">Jeotgalibacillus malaysiensis</name>
    <dbReference type="NCBI Taxonomy" id="1508404"/>
    <lineage>
        <taxon>Bacteria</taxon>
        <taxon>Bacillati</taxon>
        <taxon>Bacillota</taxon>
        <taxon>Bacilli</taxon>
        <taxon>Bacillales</taxon>
        <taxon>Caryophanaceae</taxon>
        <taxon>Jeotgalibacillus</taxon>
    </lineage>
</organism>
<dbReference type="InterPro" id="IPR017718">
    <property type="entry name" value="HAD-SF_hydro_IB_MtnX"/>
</dbReference>
<evidence type="ECO:0000313" key="6">
    <source>
        <dbReference type="Proteomes" id="UP000031449"/>
    </source>
</evidence>
<dbReference type="HAMAP" id="MF_01680">
    <property type="entry name" value="Salvage_MtnX"/>
    <property type="match status" value="1"/>
</dbReference>
<dbReference type="InterPro" id="IPR036412">
    <property type="entry name" value="HAD-like_sf"/>
</dbReference>
<dbReference type="HOGENOM" id="CLU_058495_2_1_9"/>
<comment type="function">
    <text evidence="4">Dephosphorylates 2-hydroxy-3-keto-5-methylthiopentenyl-1-phosphate (HK-MTPenyl-1-P) yielding 1,2-dihydroxy-3-keto-5-methylthiopentene (DHK-MTPene).</text>
</comment>
<dbReference type="Pfam" id="PF12710">
    <property type="entry name" value="HAD"/>
    <property type="match status" value="1"/>
</dbReference>
<dbReference type="SUPFAM" id="SSF56784">
    <property type="entry name" value="HAD-like"/>
    <property type="match status" value="1"/>
</dbReference>
<dbReference type="PANTHER" id="PTHR28181:SF2">
    <property type="entry name" value="PHOSPHORIC MONOESTER HYDROLASE"/>
    <property type="match status" value="1"/>
</dbReference>
<dbReference type="PANTHER" id="PTHR28181">
    <property type="entry name" value="UPF0655 PROTEIN YCR015C"/>
    <property type="match status" value="1"/>
</dbReference>
<dbReference type="Gene3D" id="3.90.1470.20">
    <property type="match status" value="1"/>
</dbReference>
<dbReference type="InterPro" id="IPR023214">
    <property type="entry name" value="HAD_sf"/>
</dbReference>
<name>A0A0B5AQV9_9BACL</name>
<dbReference type="STRING" id="1508404.JMA_33130"/>
<keyword evidence="6" id="KW-1185">Reference proteome</keyword>
<comment type="similarity">
    <text evidence="4">Belongs to the HAD-like hydrolase superfamily. MtnX family.</text>
</comment>
<dbReference type="InterPro" id="IPR050849">
    <property type="entry name" value="HAD-like_hydrolase_phosphatase"/>
</dbReference>
<dbReference type="EC" id="3.1.3.87" evidence="4"/>
<reference evidence="5 6" key="1">
    <citation type="submission" date="2014-08" db="EMBL/GenBank/DDBJ databases">
        <title>Complete genome of a marine bacteria Jeotgalibacillus malaysiensis.</title>
        <authorList>
            <person name="Yaakop A.S."/>
            <person name="Chan K.-G."/>
            <person name="Goh K.M."/>
        </authorList>
    </citation>
    <scope>NUCLEOTIDE SEQUENCE [LARGE SCALE GENOMIC DNA]</scope>
    <source>
        <strain evidence="5 6">D5</strain>
    </source>
</reference>
<dbReference type="NCBIfam" id="TIGR01488">
    <property type="entry name" value="HAD-SF-IB"/>
    <property type="match status" value="1"/>
</dbReference>
<evidence type="ECO:0000256" key="4">
    <source>
        <dbReference type="HAMAP-Rule" id="MF_01680"/>
    </source>
</evidence>
<evidence type="ECO:0000256" key="3">
    <source>
        <dbReference type="ARBA" id="ARBA00023167"/>
    </source>
</evidence>
<dbReference type="GO" id="GO:0019509">
    <property type="term" value="P:L-methionine salvage from methylthioadenosine"/>
    <property type="evidence" value="ECO:0007669"/>
    <property type="project" value="UniProtKB-UniRule"/>
</dbReference>
<evidence type="ECO:0000256" key="1">
    <source>
        <dbReference type="ARBA" id="ARBA00022605"/>
    </source>
</evidence>
<dbReference type="OrthoDB" id="9804940at2"/>
<evidence type="ECO:0000313" key="5">
    <source>
        <dbReference type="EMBL" id="AJD92630.1"/>
    </source>
</evidence>
<protein>
    <recommendedName>
        <fullName evidence="4">2-hydroxy-3-keto-5-methylthiopentenyl-1-phosphate phosphatase</fullName>
        <shortName evidence="4">HK-MTPenyl-1-P phosphatase</shortName>
        <ecNumber evidence="4">3.1.3.87</ecNumber>
    </recommendedName>
</protein>
<gene>
    <name evidence="4" type="primary">mtnX</name>
    <name evidence="5" type="ORF">JMA_33130</name>
</gene>
<comment type="catalytic activity">
    <reaction evidence="4">
        <text>2-hydroxy-5-methylsulfanyl-3-oxopent-1-enyl phosphate + H2O = 1,2-dihydroxy-5-(methylsulfanyl)pent-1-en-3-one + phosphate</text>
        <dbReference type="Rhea" id="RHEA:14481"/>
        <dbReference type="ChEBI" id="CHEBI:15377"/>
        <dbReference type="ChEBI" id="CHEBI:43474"/>
        <dbReference type="ChEBI" id="CHEBI:49252"/>
        <dbReference type="ChEBI" id="CHEBI:59505"/>
        <dbReference type="EC" id="3.1.3.87"/>
    </reaction>
</comment>
<keyword evidence="2 4" id="KW-0378">Hydrolase</keyword>